<dbReference type="Proteomes" id="UP000245212">
    <property type="component" value="Unassembled WGS sequence"/>
</dbReference>
<evidence type="ECO:0000256" key="6">
    <source>
        <dbReference type="PROSITE-ProRule" id="PRU00169"/>
    </source>
</evidence>
<accession>A0A2V1JZQ9</accession>
<dbReference type="Pfam" id="PF00486">
    <property type="entry name" value="Trans_reg_C"/>
    <property type="match status" value="1"/>
</dbReference>
<dbReference type="CDD" id="cd17624">
    <property type="entry name" value="REC_OmpR_PmrA-like"/>
    <property type="match status" value="1"/>
</dbReference>
<evidence type="ECO:0000259" key="9">
    <source>
        <dbReference type="PROSITE" id="PS51755"/>
    </source>
</evidence>
<name>A0A2V1JZQ9_9BURK</name>
<evidence type="ECO:0000259" key="8">
    <source>
        <dbReference type="PROSITE" id="PS50110"/>
    </source>
</evidence>
<dbReference type="SMART" id="SM00862">
    <property type="entry name" value="Trans_reg_C"/>
    <property type="match status" value="1"/>
</dbReference>
<keyword evidence="11" id="KW-1185">Reference proteome</keyword>
<dbReference type="RefSeq" id="WP_109061586.1">
    <property type="nucleotide sequence ID" value="NZ_QETA01000003.1"/>
</dbReference>
<dbReference type="Gene3D" id="1.10.10.10">
    <property type="entry name" value="Winged helix-like DNA-binding domain superfamily/Winged helix DNA-binding domain"/>
    <property type="match status" value="1"/>
</dbReference>
<dbReference type="InterPro" id="IPR011006">
    <property type="entry name" value="CheY-like_superfamily"/>
</dbReference>
<feature type="DNA-binding region" description="OmpR/PhoB-type" evidence="7">
    <location>
        <begin position="124"/>
        <end position="220"/>
    </location>
</feature>
<evidence type="ECO:0000256" key="3">
    <source>
        <dbReference type="ARBA" id="ARBA00023015"/>
    </source>
</evidence>
<protein>
    <submittedName>
        <fullName evidence="10">DNA-binding response regulator</fullName>
    </submittedName>
</protein>
<dbReference type="GO" id="GO:0000156">
    <property type="term" value="F:phosphorelay response regulator activity"/>
    <property type="evidence" value="ECO:0007669"/>
    <property type="project" value="TreeGrafter"/>
</dbReference>
<dbReference type="GO" id="GO:0005829">
    <property type="term" value="C:cytosol"/>
    <property type="evidence" value="ECO:0007669"/>
    <property type="project" value="TreeGrafter"/>
</dbReference>
<dbReference type="InterPro" id="IPR016032">
    <property type="entry name" value="Sig_transdc_resp-reg_C-effctor"/>
</dbReference>
<keyword evidence="5" id="KW-0804">Transcription</keyword>
<keyword evidence="2" id="KW-0902">Two-component regulatory system</keyword>
<keyword evidence="1 6" id="KW-0597">Phosphoprotein</keyword>
<dbReference type="Gene3D" id="6.10.250.690">
    <property type="match status" value="1"/>
</dbReference>
<reference evidence="11" key="1">
    <citation type="submission" date="2018-05" db="EMBL/GenBank/DDBJ databases">
        <authorList>
            <person name="Li Y."/>
        </authorList>
    </citation>
    <scope>NUCLEOTIDE SEQUENCE [LARGE SCALE GENOMIC DNA]</scope>
    <source>
        <strain evidence="11">3d-2-2</strain>
    </source>
</reference>
<dbReference type="PANTHER" id="PTHR48111:SF67">
    <property type="entry name" value="TRANSCRIPTIONAL REGULATORY PROTEIN TCTD"/>
    <property type="match status" value="1"/>
</dbReference>
<dbReference type="SUPFAM" id="SSF52172">
    <property type="entry name" value="CheY-like"/>
    <property type="match status" value="1"/>
</dbReference>
<evidence type="ECO:0000256" key="5">
    <source>
        <dbReference type="ARBA" id="ARBA00023163"/>
    </source>
</evidence>
<dbReference type="GO" id="GO:0032993">
    <property type="term" value="C:protein-DNA complex"/>
    <property type="evidence" value="ECO:0007669"/>
    <property type="project" value="TreeGrafter"/>
</dbReference>
<dbReference type="EMBL" id="QETA01000003">
    <property type="protein sequence ID" value="PWF22969.1"/>
    <property type="molecule type" value="Genomic_DNA"/>
</dbReference>
<dbReference type="PANTHER" id="PTHR48111">
    <property type="entry name" value="REGULATOR OF RPOS"/>
    <property type="match status" value="1"/>
</dbReference>
<feature type="modified residue" description="4-aspartylphosphate" evidence="6">
    <location>
        <position position="51"/>
    </location>
</feature>
<dbReference type="InterPro" id="IPR039420">
    <property type="entry name" value="WalR-like"/>
</dbReference>
<evidence type="ECO:0000313" key="10">
    <source>
        <dbReference type="EMBL" id="PWF22969.1"/>
    </source>
</evidence>
<dbReference type="PROSITE" id="PS51755">
    <property type="entry name" value="OMPR_PHOB"/>
    <property type="match status" value="1"/>
</dbReference>
<dbReference type="GO" id="GO:0006355">
    <property type="term" value="P:regulation of DNA-templated transcription"/>
    <property type="evidence" value="ECO:0007669"/>
    <property type="project" value="InterPro"/>
</dbReference>
<dbReference type="FunFam" id="3.40.50.2300:FF:000002">
    <property type="entry name" value="DNA-binding response regulator PhoP"/>
    <property type="match status" value="1"/>
</dbReference>
<feature type="domain" description="OmpR/PhoB-type" evidence="9">
    <location>
        <begin position="124"/>
        <end position="220"/>
    </location>
</feature>
<dbReference type="InterPro" id="IPR001789">
    <property type="entry name" value="Sig_transdc_resp-reg_receiver"/>
</dbReference>
<dbReference type="CDD" id="cd00383">
    <property type="entry name" value="trans_reg_C"/>
    <property type="match status" value="1"/>
</dbReference>
<dbReference type="PROSITE" id="PS50110">
    <property type="entry name" value="RESPONSE_REGULATORY"/>
    <property type="match status" value="1"/>
</dbReference>
<evidence type="ECO:0000313" key="11">
    <source>
        <dbReference type="Proteomes" id="UP000245212"/>
    </source>
</evidence>
<evidence type="ECO:0000256" key="4">
    <source>
        <dbReference type="ARBA" id="ARBA00023125"/>
    </source>
</evidence>
<organism evidence="10 11">
    <name type="scientific">Corticimicrobacter populi</name>
    <dbReference type="NCBI Taxonomy" id="2175229"/>
    <lineage>
        <taxon>Bacteria</taxon>
        <taxon>Pseudomonadati</taxon>
        <taxon>Pseudomonadota</taxon>
        <taxon>Betaproteobacteria</taxon>
        <taxon>Burkholderiales</taxon>
        <taxon>Alcaligenaceae</taxon>
        <taxon>Corticimicrobacter</taxon>
    </lineage>
</organism>
<dbReference type="InterPro" id="IPR001867">
    <property type="entry name" value="OmpR/PhoB-type_DNA-bd"/>
</dbReference>
<proteinExistence type="predicted"/>
<keyword evidence="3" id="KW-0805">Transcription regulation</keyword>
<feature type="domain" description="Response regulatory" evidence="8">
    <location>
        <begin position="2"/>
        <end position="116"/>
    </location>
</feature>
<dbReference type="Gene3D" id="3.40.50.2300">
    <property type="match status" value="1"/>
</dbReference>
<keyword evidence="4 7" id="KW-0238">DNA-binding</keyword>
<dbReference type="AlphaFoldDB" id="A0A2V1JZQ9"/>
<dbReference type="GO" id="GO:0000976">
    <property type="term" value="F:transcription cis-regulatory region binding"/>
    <property type="evidence" value="ECO:0007669"/>
    <property type="project" value="TreeGrafter"/>
</dbReference>
<dbReference type="SUPFAM" id="SSF46894">
    <property type="entry name" value="C-terminal effector domain of the bipartite response regulators"/>
    <property type="match status" value="1"/>
</dbReference>
<dbReference type="SMART" id="SM00448">
    <property type="entry name" value="REC"/>
    <property type="match status" value="1"/>
</dbReference>
<dbReference type="Pfam" id="PF00072">
    <property type="entry name" value="Response_reg"/>
    <property type="match status" value="1"/>
</dbReference>
<sequence>MRVLLIEDDAVLGRALDEFLKGQGYAVDWLTEGRQVIETLTLQAYDLVLLDLNLPDTDGLVLLSQMRSQAIMVPVLILTARDGVNERVAGLDCGADDYLVKPFELPELAARVRVFARRQSQQALSRVQAGPLWLDSVNREITAEGERLALSAREFSVLEMLMMRSGRVVTKQQIVNSLSAWDTDFSENAVEVYIYRLRKRLDTLPVSIQTIRGFGYMLNVADDGAAAG</sequence>
<evidence type="ECO:0000256" key="1">
    <source>
        <dbReference type="ARBA" id="ARBA00022553"/>
    </source>
</evidence>
<gene>
    <name evidence="10" type="ORF">DD235_08125</name>
</gene>
<evidence type="ECO:0000256" key="2">
    <source>
        <dbReference type="ARBA" id="ARBA00023012"/>
    </source>
</evidence>
<comment type="caution">
    <text evidence="10">The sequence shown here is derived from an EMBL/GenBank/DDBJ whole genome shotgun (WGS) entry which is preliminary data.</text>
</comment>
<evidence type="ECO:0000256" key="7">
    <source>
        <dbReference type="PROSITE-ProRule" id="PRU01091"/>
    </source>
</evidence>
<dbReference type="InterPro" id="IPR036388">
    <property type="entry name" value="WH-like_DNA-bd_sf"/>
</dbReference>